<organism evidence="1 2">
    <name type="scientific">Lactuca virosa</name>
    <dbReference type="NCBI Taxonomy" id="75947"/>
    <lineage>
        <taxon>Eukaryota</taxon>
        <taxon>Viridiplantae</taxon>
        <taxon>Streptophyta</taxon>
        <taxon>Embryophyta</taxon>
        <taxon>Tracheophyta</taxon>
        <taxon>Spermatophyta</taxon>
        <taxon>Magnoliopsida</taxon>
        <taxon>eudicotyledons</taxon>
        <taxon>Gunneridae</taxon>
        <taxon>Pentapetalae</taxon>
        <taxon>asterids</taxon>
        <taxon>campanulids</taxon>
        <taxon>Asterales</taxon>
        <taxon>Asteraceae</taxon>
        <taxon>Cichorioideae</taxon>
        <taxon>Cichorieae</taxon>
        <taxon>Lactucinae</taxon>
        <taxon>Lactuca</taxon>
    </lineage>
</organism>
<gene>
    <name evidence="1" type="ORF">LVIROSA_LOCUS37694</name>
</gene>
<reference evidence="1 2" key="1">
    <citation type="submission" date="2022-01" db="EMBL/GenBank/DDBJ databases">
        <authorList>
            <person name="Xiong W."/>
            <person name="Schranz E."/>
        </authorList>
    </citation>
    <scope>NUCLEOTIDE SEQUENCE [LARGE SCALE GENOMIC DNA]</scope>
</reference>
<proteinExistence type="predicted"/>
<evidence type="ECO:0000313" key="1">
    <source>
        <dbReference type="EMBL" id="CAH1452395.1"/>
    </source>
</evidence>
<dbReference type="EMBL" id="CAKMRJ010005745">
    <property type="protein sequence ID" value="CAH1452395.1"/>
    <property type="molecule type" value="Genomic_DNA"/>
</dbReference>
<keyword evidence="2" id="KW-1185">Reference proteome</keyword>
<name>A0AAU9PQ79_9ASTR</name>
<sequence>MFHLLHALQKLQQCEFCSWFTVSDLGGKMVKDQRVGVAMEHGIKYIDNKYVKCLLSKDRSRSNPCGAWDLHLNTWRPLIQNSN</sequence>
<dbReference type="AlphaFoldDB" id="A0AAU9PQ79"/>
<protein>
    <submittedName>
        <fullName evidence="1">Uncharacterized protein</fullName>
    </submittedName>
</protein>
<dbReference type="Proteomes" id="UP001157418">
    <property type="component" value="Unassembled WGS sequence"/>
</dbReference>
<evidence type="ECO:0000313" key="2">
    <source>
        <dbReference type="Proteomes" id="UP001157418"/>
    </source>
</evidence>
<comment type="caution">
    <text evidence="1">The sequence shown here is derived from an EMBL/GenBank/DDBJ whole genome shotgun (WGS) entry which is preliminary data.</text>
</comment>
<accession>A0AAU9PQ79</accession>